<gene>
    <name evidence="2" type="ORF">L227DRAFT_18796</name>
</gene>
<feature type="region of interest" description="Disordered" evidence="1">
    <location>
        <begin position="1"/>
        <end position="87"/>
    </location>
</feature>
<sequence>MIEEDEENEEDEEDEDEDEETAPPTQDDQGPMPVTESAQKTPPHVPVEVENAKHAVEEGPLSTVPRKRSSSLGGVDKKGPDEKRLRQETSNIQAARAVVSEPPLEVSSGPVEDSAPVSQKAVTAAPLEAGMARKEKEC</sequence>
<feature type="compositionally biased region" description="Acidic residues" evidence="1">
    <location>
        <begin position="1"/>
        <end position="21"/>
    </location>
</feature>
<organism evidence="2 3">
    <name type="scientific">Lentinus tigrinus ALCF2SS1-6</name>
    <dbReference type="NCBI Taxonomy" id="1328759"/>
    <lineage>
        <taxon>Eukaryota</taxon>
        <taxon>Fungi</taxon>
        <taxon>Dikarya</taxon>
        <taxon>Basidiomycota</taxon>
        <taxon>Agaricomycotina</taxon>
        <taxon>Agaricomycetes</taxon>
        <taxon>Polyporales</taxon>
        <taxon>Polyporaceae</taxon>
        <taxon>Lentinus</taxon>
    </lineage>
</organism>
<feature type="region of interest" description="Disordered" evidence="1">
    <location>
        <begin position="100"/>
        <end position="120"/>
    </location>
</feature>
<protein>
    <submittedName>
        <fullName evidence="2">Uncharacterized protein</fullName>
    </submittedName>
</protein>
<feature type="compositionally biased region" description="Basic and acidic residues" evidence="1">
    <location>
        <begin position="75"/>
        <end position="87"/>
    </location>
</feature>
<proteinExistence type="predicted"/>
<accession>A0A5C2SUE3</accession>
<keyword evidence="3" id="KW-1185">Reference proteome</keyword>
<evidence type="ECO:0000313" key="2">
    <source>
        <dbReference type="EMBL" id="RPD67260.1"/>
    </source>
</evidence>
<reference evidence="2" key="1">
    <citation type="journal article" date="2018" name="Genome Biol. Evol.">
        <title>Genomics and development of Lentinus tigrinus, a white-rot wood-decaying mushroom with dimorphic fruiting bodies.</title>
        <authorList>
            <person name="Wu B."/>
            <person name="Xu Z."/>
            <person name="Knudson A."/>
            <person name="Carlson A."/>
            <person name="Chen N."/>
            <person name="Kovaka S."/>
            <person name="LaButti K."/>
            <person name="Lipzen A."/>
            <person name="Pennachio C."/>
            <person name="Riley R."/>
            <person name="Schakwitz W."/>
            <person name="Umezawa K."/>
            <person name="Ohm R.A."/>
            <person name="Grigoriev I.V."/>
            <person name="Nagy L.G."/>
            <person name="Gibbons J."/>
            <person name="Hibbett D."/>
        </authorList>
    </citation>
    <scope>NUCLEOTIDE SEQUENCE [LARGE SCALE GENOMIC DNA]</scope>
    <source>
        <strain evidence="2">ALCF2SS1-6</strain>
    </source>
</reference>
<name>A0A5C2SUE3_9APHY</name>
<dbReference type="AlphaFoldDB" id="A0A5C2SUE3"/>
<dbReference type="EMBL" id="ML122250">
    <property type="protein sequence ID" value="RPD67260.1"/>
    <property type="molecule type" value="Genomic_DNA"/>
</dbReference>
<evidence type="ECO:0000313" key="3">
    <source>
        <dbReference type="Proteomes" id="UP000313359"/>
    </source>
</evidence>
<evidence type="ECO:0000256" key="1">
    <source>
        <dbReference type="SAM" id="MobiDB-lite"/>
    </source>
</evidence>
<dbReference type="Proteomes" id="UP000313359">
    <property type="component" value="Unassembled WGS sequence"/>
</dbReference>